<keyword evidence="5" id="KW-1133">Transmembrane helix</keyword>
<dbReference type="SUPFAM" id="SSF52540">
    <property type="entry name" value="P-loop containing nucleoside triphosphate hydrolases"/>
    <property type="match status" value="1"/>
</dbReference>
<dbReference type="PROSITE" id="PS51716">
    <property type="entry name" value="G_IRG"/>
    <property type="match status" value="1"/>
</dbReference>
<feature type="domain" description="IRG-type G" evidence="6">
    <location>
        <begin position="47"/>
        <end position="229"/>
    </location>
</feature>
<accession>A0A6P8P007</accession>
<evidence type="ECO:0000259" key="6">
    <source>
        <dbReference type="PROSITE" id="PS51716"/>
    </source>
</evidence>
<gene>
    <name evidence="8" type="primary">LOC117348598</name>
</gene>
<dbReference type="AlphaFoldDB" id="A0A6P8P007"/>
<proteinExistence type="inferred from homology"/>
<dbReference type="Pfam" id="PF05049">
    <property type="entry name" value="IIGP"/>
    <property type="match status" value="1"/>
</dbReference>
<reference evidence="8" key="1">
    <citation type="submission" date="2025-08" db="UniProtKB">
        <authorList>
            <consortium name="RefSeq"/>
        </authorList>
    </citation>
    <scope>IDENTIFICATION</scope>
</reference>
<evidence type="ECO:0000313" key="8">
    <source>
        <dbReference type="RefSeq" id="XP_033776794.1"/>
    </source>
</evidence>
<keyword evidence="4" id="KW-0342">GTP-binding</keyword>
<name>A0A6P8P007_GEOSA</name>
<keyword evidence="5" id="KW-0812">Transmembrane</keyword>
<dbReference type="InterPro" id="IPR027417">
    <property type="entry name" value="P-loop_NTPase"/>
</dbReference>
<keyword evidence="3" id="KW-0378">Hydrolase</keyword>
<dbReference type="GeneID" id="117348598"/>
<dbReference type="InterPro" id="IPR007743">
    <property type="entry name" value="Immunity-related_GTPase-like"/>
</dbReference>
<evidence type="ECO:0000256" key="2">
    <source>
        <dbReference type="ARBA" id="ARBA00022741"/>
    </source>
</evidence>
<dbReference type="OrthoDB" id="422720at2759"/>
<dbReference type="Proteomes" id="UP000515159">
    <property type="component" value="Chromosome 14"/>
</dbReference>
<evidence type="ECO:0000256" key="4">
    <source>
        <dbReference type="ARBA" id="ARBA00023134"/>
    </source>
</evidence>
<keyword evidence="5" id="KW-0472">Membrane</keyword>
<dbReference type="RefSeq" id="XP_033776794.1">
    <property type="nucleotide sequence ID" value="XM_033920903.1"/>
</dbReference>
<dbReference type="GO" id="GO:0016787">
    <property type="term" value="F:hydrolase activity"/>
    <property type="evidence" value="ECO:0007669"/>
    <property type="project" value="UniProtKB-KW"/>
</dbReference>
<sequence length="403" mass="44889">MADTDFLKEYEIISQEEIDEFKAAVELGDLTEAASKIMESLESMESAQLNIAITGESGSGKSSFVNAMRGLGDEEEESAKTGVDETTMEPTAYHHPQYPNITLWDLPGIGTPNFQAHSYLEQVNFEQYDFFIIIASDRFKSNHVKLARDIQEMGKKFYFVRSKVDQDLIASKERRPSTFDEGKILESIRRNCIENLKKENVKSLQVFLLSSWKLAMYDFPLLQETLEAELPKHKRHAFLLSLPNISSQVLKQKKEALQQNIWKLATVSCTIAAIPVPGLSVACDTAILVKALRDYCKTFGLDEESLANLAKKVNKPIDTLKAAIKSPVAKEISANLVFKLLTKAVGGGLMAVGYFLSFVPVFGSVTAGGISFGTTYYMLKSFLNDLEKDAQNVLCVALYETEI</sequence>
<protein>
    <submittedName>
        <fullName evidence="8">Interferon-inducible GTPase 5-like</fullName>
    </submittedName>
</protein>
<keyword evidence="2" id="KW-0547">Nucleotide-binding</keyword>
<dbReference type="GO" id="GO:0005525">
    <property type="term" value="F:GTP binding"/>
    <property type="evidence" value="ECO:0007669"/>
    <property type="project" value="UniProtKB-KW"/>
</dbReference>
<dbReference type="InParanoid" id="A0A6P8P007"/>
<dbReference type="PANTHER" id="PTHR32341">
    <property type="entry name" value="INTERFERON-INDUCIBLE GTPASE"/>
    <property type="match status" value="1"/>
</dbReference>
<dbReference type="InterPro" id="IPR051515">
    <property type="entry name" value="IRG"/>
</dbReference>
<dbReference type="PANTHER" id="PTHR32341:SF10">
    <property type="entry name" value="INTERFERON-INDUCIBLE GTPASE 5"/>
    <property type="match status" value="1"/>
</dbReference>
<dbReference type="KEGG" id="gsh:117348598"/>
<dbReference type="FunFam" id="3.40.50.300:FF:000541">
    <property type="entry name" value="Immunity related GTPase M"/>
    <property type="match status" value="1"/>
</dbReference>
<dbReference type="GO" id="GO:0016020">
    <property type="term" value="C:membrane"/>
    <property type="evidence" value="ECO:0007669"/>
    <property type="project" value="InterPro"/>
</dbReference>
<comment type="similarity">
    <text evidence="1">Belongs to the TRAFAC class dynamin-like GTPase superfamily. IRG family.</text>
</comment>
<evidence type="ECO:0000256" key="5">
    <source>
        <dbReference type="SAM" id="Phobius"/>
    </source>
</evidence>
<dbReference type="InterPro" id="IPR030385">
    <property type="entry name" value="G_IRG_dom"/>
</dbReference>
<keyword evidence="7" id="KW-1185">Reference proteome</keyword>
<evidence type="ECO:0000313" key="7">
    <source>
        <dbReference type="Proteomes" id="UP000515159"/>
    </source>
</evidence>
<dbReference type="Gene3D" id="3.40.50.300">
    <property type="entry name" value="P-loop containing nucleotide triphosphate hydrolases"/>
    <property type="match status" value="1"/>
</dbReference>
<evidence type="ECO:0000256" key="3">
    <source>
        <dbReference type="ARBA" id="ARBA00022801"/>
    </source>
</evidence>
<feature type="transmembrane region" description="Helical" evidence="5">
    <location>
        <begin position="352"/>
        <end position="379"/>
    </location>
</feature>
<dbReference type="CDD" id="cd04104">
    <property type="entry name" value="p47_IIGP_like"/>
    <property type="match status" value="1"/>
</dbReference>
<organism evidence="7 8">
    <name type="scientific">Geotrypetes seraphini</name>
    <name type="common">Gaboon caecilian</name>
    <name type="synonym">Caecilia seraphini</name>
    <dbReference type="NCBI Taxonomy" id="260995"/>
    <lineage>
        <taxon>Eukaryota</taxon>
        <taxon>Metazoa</taxon>
        <taxon>Chordata</taxon>
        <taxon>Craniata</taxon>
        <taxon>Vertebrata</taxon>
        <taxon>Euteleostomi</taxon>
        <taxon>Amphibia</taxon>
        <taxon>Gymnophiona</taxon>
        <taxon>Geotrypetes</taxon>
    </lineage>
</organism>
<evidence type="ECO:0000256" key="1">
    <source>
        <dbReference type="ARBA" id="ARBA00005429"/>
    </source>
</evidence>